<dbReference type="Proteomes" id="UP001205560">
    <property type="component" value="Unassembled WGS sequence"/>
</dbReference>
<protein>
    <submittedName>
        <fullName evidence="2">Uncharacterized protein</fullName>
    </submittedName>
</protein>
<proteinExistence type="predicted"/>
<feature type="transmembrane region" description="Helical" evidence="1">
    <location>
        <begin position="153"/>
        <end position="169"/>
    </location>
</feature>
<comment type="caution">
    <text evidence="2">The sequence shown here is derived from an EMBL/GenBank/DDBJ whole genome shotgun (WGS) entry which is preliminary data.</text>
</comment>
<accession>A0ABT2ABD7</accession>
<gene>
    <name evidence="2" type="ORF">NX782_20255</name>
</gene>
<evidence type="ECO:0000256" key="1">
    <source>
        <dbReference type="SAM" id="Phobius"/>
    </source>
</evidence>
<feature type="non-terminal residue" evidence="2">
    <location>
        <position position="1"/>
    </location>
</feature>
<feature type="transmembrane region" description="Helical" evidence="1">
    <location>
        <begin position="76"/>
        <end position="102"/>
    </location>
</feature>
<keyword evidence="1" id="KW-1133">Transmembrane helix</keyword>
<name>A0ABT2ABD7_9BURK</name>
<feature type="transmembrane region" description="Helical" evidence="1">
    <location>
        <begin position="114"/>
        <end position="133"/>
    </location>
</feature>
<keyword evidence="3" id="KW-1185">Reference proteome</keyword>
<evidence type="ECO:0000313" key="3">
    <source>
        <dbReference type="Proteomes" id="UP001205560"/>
    </source>
</evidence>
<keyword evidence="1" id="KW-0472">Membrane</keyword>
<dbReference type="EMBL" id="JANUGX010000027">
    <property type="protein sequence ID" value="MCS0591526.1"/>
    <property type="molecule type" value="Genomic_DNA"/>
</dbReference>
<evidence type="ECO:0000313" key="2">
    <source>
        <dbReference type="EMBL" id="MCS0591526.1"/>
    </source>
</evidence>
<organism evidence="2 3">
    <name type="scientific">Massilia norwichensis</name>
    <dbReference type="NCBI Taxonomy" id="1442366"/>
    <lineage>
        <taxon>Bacteria</taxon>
        <taxon>Pseudomonadati</taxon>
        <taxon>Pseudomonadota</taxon>
        <taxon>Betaproteobacteria</taxon>
        <taxon>Burkholderiales</taxon>
        <taxon>Oxalobacteraceae</taxon>
        <taxon>Telluria group</taxon>
        <taxon>Massilia</taxon>
    </lineage>
</organism>
<sequence length="184" mass="20396">GLILIGAAIGLAFMIWRAMLGADFPVIGFKPLALAYLYAGIGLVGTNFVGCYMDFSNRVADGLLSEHQRWSIVPGWTIYATILLLVVVLPFLVLVGVPVMAASLKRALLTPKNIVLGTLVLWLALTSLGWVALDNAWHRTHRLESFMMWLKDLLPGILFIAVPFMLAIYRGSRIYRRCRYGPCS</sequence>
<keyword evidence="1" id="KW-0812">Transmembrane</keyword>
<dbReference type="RefSeq" id="WP_258847290.1">
    <property type="nucleotide sequence ID" value="NZ_JANUGX010000027.1"/>
</dbReference>
<reference evidence="2 3" key="1">
    <citation type="submission" date="2022-08" db="EMBL/GenBank/DDBJ databases">
        <title>Reclassification of Massilia species as members of the genera Telluria, Duganella, Pseudoduganella, Mokoshia gen. nov. and Zemynaea gen. nov. using orthogonal and non-orthogonal genome-based approaches.</title>
        <authorList>
            <person name="Bowman J.P."/>
        </authorList>
    </citation>
    <scope>NUCLEOTIDE SEQUENCE [LARGE SCALE GENOMIC DNA]</scope>
    <source>
        <strain evidence="2 3">LMG 28164</strain>
    </source>
</reference>